<dbReference type="PANTHER" id="PTHR34220">
    <property type="entry name" value="SENSOR HISTIDINE KINASE YPDA"/>
    <property type="match status" value="1"/>
</dbReference>
<evidence type="ECO:0000256" key="8">
    <source>
        <dbReference type="ARBA" id="ARBA00022840"/>
    </source>
</evidence>
<evidence type="ECO:0000313" key="15">
    <source>
        <dbReference type="EMBL" id="RLU58036.1"/>
    </source>
</evidence>
<dbReference type="KEGG" id="sio:DW64_02510"/>
<evidence type="ECO:0000256" key="9">
    <source>
        <dbReference type="ARBA" id="ARBA00022989"/>
    </source>
</evidence>
<keyword evidence="11 12" id="KW-0472">Membrane</keyword>
<organism evidence="15 17">
    <name type="scientific">Streptococcus iniae</name>
    <name type="common">Streptococcus shiloi</name>
    <dbReference type="NCBI Taxonomy" id="1346"/>
    <lineage>
        <taxon>Bacteria</taxon>
        <taxon>Bacillati</taxon>
        <taxon>Bacillota</taxon>
        <taxon>Bacilli</taxon>
        <taxon>Lactobacillales</taxon>
        <taxon>Streptococcaceae</taxon>
        <taxon>Streptococcus</taxon>
    </lineage>
</organism>
<evidence type="ECO:0000256" key="11">
    <source>
        <dbReference type="ARBA" id="ARBA00023136"/>
    </source>
</evidence>
<dbReference type="Pfam" id="PF06580">
    <property type="entry name" value="His_kinase"/>
    <property type="match status" value="1"/>
</dbReference>
<dbReference type="EMBL" id="QLQD01000030">
    <property type="protein sequence ID" value="RLU58036.1"/>
    <property type="molecule type" value="Genomic_DNA"/>
</dbReference>
<dbReference type="InterPro" id="IPR010559">
    <property type="entry name" value="Sig_transdc_His_kin_internal"/>
</dbReference>
<evidence type="ECO:0000313" key="16">
    <source>
        <dbReference type="Proteomes" id="UP000025245"/>
    </source>
</evidence>
<dbReference type="GeneID" id="35765515"/>
<dbReference type="KEGG" id="siq:DQ08_02520"/>
<dbReference type="SUPFAM" id="SSF55874">
    <property type="entry name" value="ATPase domain of HSP90 chaperone/DNA topoisomerase II/histidine kinase"/>
    <property type="match status" value="1"/>
</dbReference>
<evidence type="ECO:0000256" key="7">
    <source>
        <dbReference type="ARBA" id="ARBA00022777"/>
    </source>
</evidence>
<dbReference type="Proteomes" id="UP000025245">
    <property type="component" value="Chromosome"/>
</dbReference>
<keyword evidence="4" id="KW-0808">Transferase</keyword>
<evidence type="ECO:0000259" key="13">
    <source>
        <dbReference type="Pfam" id="PF06580"/>
    </source>
</evidence>
<keyword evidence="7 15" id="KW-0418">Kinase</keyword>
<evidence type="ECO:0000256" key="3">
    <source>
        <dbReference type="ARBA" id="ARBA00022553"/>
    </source>
</evidence>
<reference evidence="15 17" key="2">
    <citation type="submission" date="2018-06" db="EMBL/GenBank/DDBJ databases">
        <title>Mutators as drivers of adaptation in pathogenic bacteria and a risk factor for host jumps and vaccine escape.</title>
        <authorList>
            <person name="Barnes A.C."/>
            <person name="Silayeva O."/>
        </authorList>
    </citation>
    <scope>NUCLEOTIDE SEQUENCE [LARGE SCALE GENOMIC DNA]</scope>
    <source>
        <strain evidence="15 17">QMA0445</strain>
    </source>
</reference>
<evidence type="ECO:0000256" key="2">
    <source>
        <dbReference type="ARBA" id="ARBA00022475"/>
    </source>
</evidence>
<dbReference type="PANTHER" id="PTHR34220:SF11">
    <property type="entry name" value="SENSOR PROTEIN KINASE HPTS"/>
    <property type="match status" value="1"/>
</dbReference>
<dbReference type="OrthoDB" id="9776552at2"/>
<evidence type="ECO:0000313" key="14">
    <source>
        <dbReference type="EMBL" id="AHY15355.1"/>
    </source>
</evidence>
<feature type="domain" description="Signal transduction histidine kinase internal region" evidence="13">
    <location>
        <begin position="357"/>
        <end position="431"/>
    </location>
</feature>
<proteinExistence type="predicted"/>
<evidence type="ECO:0000256" key="12">
    <source>
        <dbReference type="SAM" id="Phobius"/>
    </source>
</evidence>
<keyword evidence="2" id="KW-1003">Cell membrane</keyword>
<keyword evidence="16" id="KW-1185">Reference proteome</keyword>
<evidence type="ECO:0000256" key="1">
    <source>
        <dbReference type="ARBA" id="ARBA00004651"/>
    </source>
</evidence>
<keyword evidence="9 12" id="KW-1133">Transmembrane helix</keyword>
<dbReference type="GO" id="GO:0005886">
    <property type="term" value="C:plasma membrane"/>
    <property type="evidence" value="ECO:0007669"/>
    <property type="project" value="UniProtKB-SubCell"/>
</dbReference>
<feature type="transmembrane region" description="Helical" evidence="12">
    <location>
        <begin position="261"/>
        <end position="283"/>
    </location>
</feature>
<sequence>MGDRIGLVPFKEKLRGEVLRGFQKAAIFIGLSSFLVLTAFIFLVQFSQLVEGRRTIVTYFEGINLKSDQIFEHLERRGIEKFLAGRLEEREMFRQIYQETGKLPFRSALSIYQPNGDLLLSTKLPNRDGLSDDSYVKIALKNIKEASEYRISKDYQGNRYLLKIKPILKNKRAIGYLVLYLDGNDFGSGLKSDSTQYMITDTYQNLFSSNSVSTSSQVLQKIDDSQLLAFITIRDGKLYLNNHLNLSDHLILYSYISVVPLSYLIGFTCLFALVIMLILMILARRLSNRIALHSSDSVDLLVLELNRIVNGYKTTVDVTTDDEFGYLARKINSVLDTLHRLFNQTLKSEKEKLVFQRKLLEAQFNPHFLYNSLESIKILIDIDPQKAQQMILALNRVLRYSIASNCDDVALADDCDIIEDYLTVNQIRFNELDVHLNYAKDLEHLIIPKLFLLPLIENALKYGLQNRHDLRLSIRVWSDDLAIYFSIFDNGPGFSETFRQQFSNYIKEGGTEHGLVNSYSRLAMLYPSAKIRLCHRDHMQGVELQFERKQACYV</sequence>
<protein>
    <submittedName>
        <fullName evidence="14 15">Histidine kinase</fullName>
    </submittedName>
</protein>
<keyword evidence="8" id="KW-0067">ATP-binding</keyword>
<dbReference type="RefSeq" id="WP_003100964.1">
    <property type="nucleotide sequence ID" value="NZ_CP010783.1"/>
</dbReference>
<evidence type="ECO:0000256" key="5">
    <source>
        <dbReference type="ARBA" id="ARBA00022692"/>
    </source>
</evidence>
<reference evidence="14 16" key="1">
    <citation type="journal article" date="2014" name="Genome Announc.">
        <title>Complete Genome Sequence of a Virulent Strain, Streptococcus iniae ISET0901, Isolated from Diseased Tilapia.</title>
        <authorList>
            <person name="Pridgeon J.W."/>
            <person name="Zhang D."/>
            <person name="Zhang L."/>
        </authorList>
    </citation>
    <scope>NUCLEOTIDE SEQUENCE [LARGE SCALE GENOMIC DNA]</scope>
    <source>
        <strain evidence="14 16">ISET0901</strain>
    </source>
</reference>
<dbReference type="EMBL" id="CP007586">
    <property type="protein sequence ID" value="AHY15355.1"/>
    <property type="molecule type" value="Genomic_DNA"/>
</dbReference>
<dbReference type="Gene3D" id="3.30.565.10">
    <property type="entry name" value="Histidine kinase-like ATPase, C-terminal domain"/>
    <property type="match status" value="1"/>
</dbReference>
<dbReference type="KEGG" id="siz:SI82_02755"/>
<dbReference type="InterPro" id="IPR050640">
    <property type="entry name" value="Bact_2-comp_sensor_kinase"/>
</dbReference>
<comment type="subcellular location">
    <subcellularLocation>
        <location evidence="1">Cell membrane</location>
        <topology evidence="1">Multi-pass membrane protein</topology>
    </subcellularLocation>
</comment>
<dbReference type="Proteomes" id="UP000269148">
    <property type="component" value="Unassembled WGS sequence"/>
</dbReference>
<keyword evidence="6" id="KW-0547">Nucleotide-binding</keyword>
<evidence type="ECO:0000256" key="4">
    <source>
        <dbReference type="ARBA" id="ARBA00022679"/>
    </source>
</evidence>
<feature type="transmembrane region" description="Helical" evidence="12">
    <location>
        <begin position="21"/>
        <end position="44"/>
    </location>
</feature>
<keyword evidence="5 12" id="KW-0812">Transmembrane</keyword>
<keyword evidence="10" id="KW-0902">Two-component regulatory system</keyword>
<gene>
    <name evidence="15" type="ORF">DIY07_02815</name>
    <name evidence="14" type="ORF">DQ08_02520</name>
</gene>
<evidence type="ECO:0000313" key="17">
    <source>
        <dbReference type="Proteomes" id="UP000269148"/>
    </source>
</evidence>
<dbReference type="InterPro" id="IPR036890">
    <property type="entry name" value="HATPase_C_sf"/>
</dbReference>
<evidence type="ECO:0000256" key="10">
    <source>
        <dbReference type="ARBA" id="ARBA00023012"/>
    </source>
</evidence>
<dbReference type="GO" id="GO:0000155">
    <property type="term" value="F:phosphorelay sensor kinase activity"/>
    <property type="evidence" value="ECO:0007669"/>
    <property type="project" value="InterPro"/>
</dbReference>
<name>A0A3L8GJH6_STRIN</name>
<evidence type="ECO:0000256" key="6">
    <source>
        <dbReference type="ARBA" id="ARBA00022741"/>
    </source>
</evidence>
<accession>A0A3L8GJH6</accession>
<dbReference type="Gene3D" id="6.10.340.10">
    <property type="match status" value="1"/>
</dbReference>
<dbReference type="STRING" id="1346.BMF34_02645"/>
<keyword evidence="3" id="KW-0597">Phosphoprotein</keyword>
<dbReference type="AlphaFoldDB" id="A0A3L8GJH6"/>
<dbReference type="GO" id="GO:0005524">
    <property type="term" value="F:ATP binding"/>
    <property type="evidence" value="ECO:0007669"/>
    <property type="project" value="UniProtKB-KW"/>
</dbReference>